<evidence type="ECO:0000313" key="4">
    <source>
        <dbReference type="Proteomes" id="UP000464214"/>
    </source>
</evidence>
<feature type="compositionally biased region" description="Basic and acidic residues" evidence="1">
    <location>
        <begin position="90"/>
        <end position="100"/>
    </location>
</feature>
<name>A0A6P1NVA2_9BACT</name>
<evidence type="ECO:0000313" key="3">
    <source>
        <dbReference type="EMBL" id="QHL86980.1"/>
    </source>
</evidence>
<feature type="compositionally biased region" description="Basic and acidic residues" evidence="1">
    <location>
        <begin position="129"/>
        <end position="140"/>
    </location>
</feature>
<feature type="region of interest" description="Disordered" evidence="1">
    <location>
        <begin position="17"/>
        <end position="52"/>
    </location>
</feature>
<evidence type="ECO:0000256" key="2">
    <source>
        <dbReference type="SAM" id="SignalP"/>
    </source>
</evidence>
<evidence type="ECO:0000256" key="1">
    <source>
        <dbReference type="SAM" id="MobiDB-lite"/>
    </source>
</evidence>
<keyword evidence="2" id="KW-0732">Signal</keyword>
<dbReference type="Proteomes" id="UP000464214">
    <property type="component" value="Chromosome"/>
</dbReference>
<organism evidence="3 4">
    <name type="scientific">Nibribacter ruber</name>
    <dbReference type="NCBI Taxonomy" id="2698458"/>
    <lineage>
        <taxon>Bacteria</taxon>
        <taxon>Pseudomonadati</taxon>
        <taxon>Bacteroidota</taxon>
        <taxon>Cytophagia</taxon>
        <taxon>Cytophagales</taxon>
        <taxon>Hymenobacteraceae</taxon>
        <taxon>Nibribacter</taxon>
    </lineage>
</organism>
<reference evidence="3 4" key="1">
    <citation type="submission" date="2020-01" db="EMBL/GenBank/DDBJ databases">
        <authorList>
            <person name="Kim M."/>
        </authorList>
    </citation>
    <scope>NUCLEOTIDE SEQUENCE [LARGE SCALE GENOMIC DNA]</scope>
    <source>
        <strain evidence="3 4">BT10</strain>
    </source>
</reference>
<dbReference type="KEGG" id="nib:GU926_05825"/>
<feature type="compositionally biased region" description="Polar residues" evidence="1">
    <location>
        <begin position="80"/>
        <end position="89"/>
    </location>
</feature>
<sequence>MKKLILMLSMGVLVAGSSFAQDGPQKVRKERSEHHVRKDGQERVRKSPEERAAKRTEMMAKKYDLNKSQQSKLQALFLKQSNEMAAQRSNRLEATQKDPAQRQARKAQHEQYNNELKKILSKKKYAQFEADRKEMKEKQASKRGQRQGRGQRQLEKS</sequence>
<accession>A0A6P1NVA2</accession>
<feature type="region of interest" description="Disordered" evidence="1">
    <location>
        <begin position="80"/>
        <end position="157"/>
    </location>
</feature>
<feature type="compositionally biased region" description="Basic and acidic residues" evidence="1">
    <location>
        <begin position="25"/>
        <end position="52"/>
    </location>
</feature>
<feature type="signal peptide" evidence="2">
    <location>
        <begin position="1"/>
        <end position="20"/>
    </location>
</feature>
<evidence type="ECO:0008006" key="5">
    <source>
        <dbReference type="Google" id="ProtNLM"/>
    </source>
</evidence>
<dbReference type="RefSeq" id="WP_160689914.1">
    <property type="nucleotide sequence ID" value="NZ_CP047897.1"/>
</dbReference>
<feature type="chain" id="PRO_5027082365" description="DUF4890 domain-containing protein" evidence="2">
    <location>
        <begin position="21"/>
        <end position="157"/>
    </location>
</feature>
<dbReference type="EMBL" id="CP047897">
    <property type="protein sequence ID" value="QHL86980.1"/>
    <property type="molecule type" value="Genomic_DNA"/>
</dbReference>
<keyword evidence="4" id="KW-1185">Reference proteome</keyword>
<proteinExistence type="predicted"/>
<protein>
    <recommendedName>
        <fullName evidence="5">DUF4890 domain-containing protein</fullName>
    </recommendedName>
</protein>
<dbReference type="AlphaFoldDB" id="A0A6P1NVA2"/>
<gene>
    <name evidence="3" type="ORF">GU926_05825</name>
</gene>